<accession>A0A443IPJ4</accession>
<organism evidence="2 3">
    <name type="scientific">Paenirhodobacter populi</name>
    <dbReference type="NCBI Taxonomy" id="2306993"/>
    <lineage>
        <taxon>Bacteria</taxon>
        <taxon>Pseudomonadati</taxon>
        <taxon>Pseudomonadota</taxon>
        <taxon>Alphaproteobacteria</taxon>
        <taxon>Rhodobacterales</taxon>
        <taxon>Rhodobacter group</taxon>
        <taxon>Paenirhodobacter</taxon>
    </lineage>
</organism>
<dbReference type="InterPro" id="IPR019650">
    <property type="entry name" value="DUF2513"/>
</dbReference>
<feature type="region of interest" description="Disordered" evidence="1">
    <location>
        <begin position="135"/>
        <end position="159"/>
    </location>
</feature>
<gene>
    <name evidence="2" type="ORF">D2T33_15550</name>
</gene>
<proteinExistence type="predicted"/>
<dbReference type="EMBL" id="SAUW01000017">
    <property type="protein sequence ID" value="RWR08509.1"/>
    <property type="molecule type" value="Genomic_DNA"/>
</dbReference>
<keyword evidence="3" id="KW-1185">Reference proteome</keyword>
<comment type="caution">
    <text evidence="2">The sequence shown here is derived from an EMBL/GenBank/DDBJ whole genome shotgun (WGS) entry which is preliminary data.</text>
</comment>
<dbReference type="Pfam" id="PF10711">
    <property type="entry name" value="DUF2513"/>
    <property type="match status" value="1"/>
</dbReference>
<evidence type="ECO:0000313" key="3">
    <source>
        <dbReference type="Proteomes" id="UP000285710"/>
    </source>
</evidence>
<name>A0A443IPJ4_9RHOB</name>
<reference evidence="2 3" key="1">
    <citation type="submission" date="2019-01" db="EMBL/GenBank/DDBJ databases">
        <title>Sinorhodobacter populi sp. nov. isolated from the symptomatic bark tissue of Populus euramericana canker.</title>
        <authorList>
            <person name="Xu G."/>
        </authorList>
    </citation>
    <scope>NUCLEOTIDE SEQUENCE [LARGE SCALE GENOMIC DNA]</scope>
    <source>
        <strain evidence="2 3">2D-5</strain>
    </source>
</reference>
<evidence type="ECO:0000256" key="1">
    <source>
        <dbReference type="SAM" id="MobiDB-lite"/>
    </source>
</evidence>
<dbReference type="AlphaFoldDB" id="A0A443IPJ4"/>
<sequence>MIQRNSSPTGSSMCGRWWTVSAAVRLCCGGIMRNNLLEIYGASRDNAAVILGRIGGEDMKLDMGLVREILLYVEVNAKRAHSALDDIAIEGHSSEEVAYHICLMTAKGFMTATVGDDPDTDDESIVHLVFGARPDVGRPRTVGEGEGSDRFREAAQGRR</sequence>
<dbReference type="Proteomes" id="UP000285710">
    <property type="component" value="Unassembled WGS sequence"/>
</dbReference>
<reference evidence="2 3" key="2">
    <citation type="submission" date="2019-01" db="EMBL/GenBank/DDBJ databases">
        <authorList>
            <person name="Li Y."/>
        </authorList>
    </citation>
    <scope>NUCLEOTIDE SEQUENCE [LARGE SCALE GENOMIC DNA]</scope>
    <source>
        <strain evidence="2 3">2D-5</strain>
    </source>
</reference>
<protein>
    <submittedName>
        <fullName evidence="2">DUF2513 domain-containing protein</fullName>
    </submittedName>
</protein>
<evidence type="ECO:0000313" key="2">
    <source>
        <dbReference type="EMBL" id="RWR08509.1"/>
    </source>
</evidence>